<dbReference type="EMBL" id="BARW01031286">
    <property type="protein sequence ID" value="GAJ14781.1"/>
    <property type="molecule type" value="Genomic_DNA"/>
</dbReference>
<sequence length="245" mass="28026">MIGIGTILGSEYLNQWKDIYQNYTQMTSDEIKSQLDTIKFAFDKWVTLDMRDPSALMSVLDEIGSSTKYPRVKYQIDFLRKSIESRSVQPEKPEPKIGDYATATNYLKSISNVSPENFELGRKDIEGKFGIDTSYITQDMYKEMNIATKRFYKTAEDAMASGPDIPDMKKVPEQVSVGQWKLDYQKETAPTPTTPTPPTAPSIENVREDIFEADTLEDARRIEKNHIAKYGDTLDIPDVDKYWAE</sequence>
<gene>
    <name evidence="2" type="ORF">S12H4_49803</name>
</gene>
<feature type="region of interest" description="Disordered" evidence="1">
    <location>
        <begin position="187"/>
        <end position="206"/>
    </location>
</feature>
<dbReference type="AlphaFoldDB" id="X1VIA3"/>
<evidence type="ECO:0000313" key="2">
    <source>
        <dbReference type="EMBL" id="GAJ14781.1"/>
    </source>
</evidence>
<name>X1VIA3_9ZZZZ</name>
<comment type="caution">
    <text evidence="2">The sequence shown here is derived from an EMBL/GenBank/DDBJ whole genome shotgun (WGS) entry which is preliminary data.</text>
</comment>
<organism evidence="2">
    <name type="scientific">marine sediment metagenome</name>
    <dbReference type="NCBI Taxonomy" id="412755"/>
    <lineage>
        <taxon>unclassified sequences</taxon>
        <taxon>metagenomes</taxon>
        <taxon>ecological metagenomes</taxon>
    </lineage>
</organism>
<accession>X1VIA3</accession>
<protein>
    <submittedName>
        <fullName evidence="2">Uncharacterized protein</fullName>
    </submittedName>
</protein>
<proteinExistence type="predicted"/>
<evidence type="ECO:0000256" key="1">
    <source>
        <dbReference type="SAM" id="MobiDB-lite"/>
    </source>
</evidence>
<reference evidence="2" key="1">
    <citation type="journal article" date="2014" name="Front. Microbiol.">
        <title>High frequency of phylogenetically diverse reductive dehalogenase-homologous genes in deep subseafloor sedimentary metagenomes.</title>
        <authorList>
            <person name="Kawai M."/>
            <person name="Futagami T."/>
            <person name="Toyoda A."/>
            <person name="Takaki Y."/>
            <person name="Nishi S."/>
            <person name="Hori S."/>
            <person name="Arai W."/>
            <person name="Tsubouchi T."/>
            <person name="Morono Y."/>
            <person name="Uchiyama I."/>
            <person name="Ito T."/>
            <person name="Fujiyama A."/>
            <person name="Inagaki F."/>
            <person name="Takami H."/>
        </authorList>
    </citation>
    <scope>NUCLEOTIDE SEQUENCE</scope>
    <source>
        <strain evidence="2">Expedition CK06-06</strain>
    </source>
</reference>
<feature type="non-terminal residue" evidence="2">
    <location>
        <position position="245"/>
    </location>
</feature>